<reference evidence="3" key="1">
    <citation type="submission" date="2022-04" db="EMBL/GenBank/DDBJ databases">
        <title>Lysobacter sp. CAU 1642 isolated from sea sand.</title>
        <authorList>
            <person name="Kim W."/>
        </authorList>
    </citation>
    <scope>NUCLEOTIDE SEQUENCE</scope>
    <source>
        <strain evidence="3">CAU 1642</strain>
    </source>
</reference>
<keyword evidence="2" id="KW-1133">Transmembrane helix</keyword>
<comment type="caution">
    <text evidence="3">The sequence shown here is derived from an EMBL/GenBank/DDBJ whole genome shotgun (WGS) entry which is preliminary data.</text>
</comment>
<feature type="transmembrane region" description="Helical" evidence="2">
    <location>
        <begin position="135"/>
        <end position="155"/>
    </location>
</feature>
<organism evidence="3 4">
    <name type="scientific">Pseudomarimonas salicorniae</name>
    <dbReference type="NCBI Taxonomy" id="2933270"/>
    <lineage>
        <taxon>Bacteria</taxon>
        <taxon>Pseudomonadati</taxon>
        <taxon>Pseudomonadota</taxon>
        <taxon>Gammaproteobacteria</taxon>
        <taxon>Lysobacterales</taxon>
        <taxon>Lysobacteraceae</taxon>
        <taxon>Pseudomarimonas</taxon>
    </lineage>
</organism>
<feature type="transmembrane region" description="Helical" evidence="2">
    <location>
        <begin position="16"/>
        <end position="37"/>
    </location>
</feature>
<proteinExistence type="predicted"/>
<dbReference type="RefSeq" id="WP_248206531.1">
    <property type="nucleotide sequence ID" value="NZ_JALNMH010000004.1"/>
</dbReference>
<dbReference type="InterPro" id="IPR018723">
    <property type="entry name" value="DUF2254_membrane"/>
</dbReference>
<feature type="transmembrane region" description="Helical" evidence="2">
    <location>
        <begin position="57"/>
        <end position="87"/>
    </location>
</feature>
<keyword evidence="2" id="KW-0812">Transmembrane</keyword>
<evidence type="ECO:0000256" key="1">
    <source>
        <dbReference type="SAM" id="MobiDB-lite"/>
    </source>
</evidence>
<dbReference type="Proteomes" id="UP001431449">
    <property type="component" value="Unassembled WGS sequence"/>
</dbReference>
<evidence type="ECO:0000313" key="4">
    <source>
        <dbReference type="Proteomes" id="UP001431449"/>
    </source>
</evidence>
<protein>
    <submittedName>
        <fullName evidence="3">DUF2254 domain-containing protein</fullName>
    </submittedName>
</protein>
<accession>A0ABT0GGR0</accession>
<feature type="transmembrane region" description="Helical" evidence="2">
    <location>
        <begin position="99"/>
        <end position="123"/>
    </location>
</feature>
<dbReference type="EMBL" id="JALNMH010000004">
    <property type="protein sequence ID" value="MCK7593247.1"/>
    <property type="molecule type" value="Genomic_DNA"/>
</dbReference>
<evidence type="ECO:0000313" key="3">
    <source>
        <dbReference type="EMBL" id="MCK7593247.1"/>
    </source>
</evidence>
<gene>
    <name evidence="3" type="ORF">M0G41_06135</name>
</gene>
<dbReference type="Pfam" id="PF10011">
    <property type="entry name" value="DUF2254"/>
    <property type="match status" value="1"/>
</dbReference>
<keyword evidence="2" id="KW-0472">Membrane</keyword>
<feature type="region of interest" description="Disordered" evidence="1">
    <location>
        <begin position="185"/>
        <end position="209"/>
    </location>
</feature>
<sequence>MNALRVPLWNRIRSNFAFLPSVALAGGVIAGLAMVFLDDALAELVPWPEALLATPEIARSALTAIATSSLTIAALAVSLTLAVLTHAGAQYSPRVLKTFLADGISQASIGLLLGVHAYSLVVMRGIGNGDEVPHIAVGLGVIAGFVSVALLIYYLHHLATSLRASQVVAAIASDTNAVLDEVERDVGREGDPEEWPPMPGPSPHTVSAPRSGYLQAADVTRLDDLAEAAGAYISIEVSLGDFIREGECLATVWPPDLGKAIGPQVQSHARIEDHPECEQDPFCGMSQLVDLALRALSPSLNDPHSAGMAVDRLGELLSRALVIEQSRPGGADTRGRHGRLRLRRRSSAVLIGLCFDPLRQNAGGQSLFLDRVVAALTRIVEHTRNDRELDRALLSQADALCRAIEDQVRDPEDARRLISQVDTLRRRLRLVHGASVAATQTAASGSESGG</sequence>
<evidence type="ECO:0000256" key="2">
    <source>
        <dbReference type="SAM" id="Phobius"/>
    </source>
</evidence>
<keyword evidence="4" id="KW-1185">Reference proteome</keyword>
<name>A0ABT0GGR0_9GAMM</name>